<dbReference type="EMBL" id="MTYJ01000063">
    <property type="protein sequence ID" value="OQV17267.1"/>
    <property type="molecule type" value="Genomic_DNA"/>
</dbReference>
<organism evidence="3 4">
    <name type="scientific">Hypsibius exemplaris</name>
    <name type="common">Freshwater tardigrade</name>
    <dbReference type="NCBI Taxonomy" id="2072580"/>
    <lineage>
        <taxon>Eukaryota</taxon>
        <taxon>Metazoa</taxon>
        <taxon>Ecdysozoa</taxon>
        <taxon>Tardigrada</taxon>
        <taxon>Eutardigrada</taxon>
        <taxon>Parachela</taxon>
        <taxon>Hypsibioidea</taxon>
        <taxon>Hypsibiidae</taxon>
        <taxon>Hypsibius</taxon>
    </lineage>
</organism>
<reference evidence="4" key="1">
    <citation type="submission" date="2017-01" db="EMBL/GenBank/DDBJ databases">
        <title>Comparative genomics of anhydrobiosis in the tardigrade Hypsibius dujardini.</title>
        <authorList>
            <person name="Yoshida Y."/>
            <person name="Koutsovoulos G."/>
            <person name="Laetsch D."/>
            <person name="Stevens L."/>
            <person name="Kumar S."/>
            <person name="Horikawa D."/>
            <person name="Ishino K."/>
            <person name="Komine S."/>
            <person name="Tomita M."/>
            <person name="Blaxter M."/>
            <person name="Arakawa K."/>
        </authorList>
    </citation>
    <scope>NUCLEOTIDE SEQUENCE [LARGE SCALE GENOMIC DNA]</scope>
    <source>
        <strain evidence="4">Z151</strain>
    </source>
</reference>
<dbReference type="Pfam" id="PF23304">
    <property type="entry name" value="GAE_BBS1"/>
    <property type="match status" value="1"/>
</dbReference>
<accession>A0A1W0WQ41</accession>
<dbReference type="Proteomes" id="UP000192578">
    <property type="component" value="Unassembled WGS sequence"/>
</dbReference>
<dbReference type="InterPro" id="IPR015943">
    <property type="entry name" value="WD40/YVTN_repeat-like_dom_sf"/>
</dbReference>
<keyword evidence="4" id="KW-1185">Reference proteome</keyword>
<evidence type="ECO:0000313" key="4">
    <source>
        <dbReference type="Proteomes" id="UP000192578"/>
    </source>
</evidence>
<dbReference type="GO" id="GO:0061512">
    <property type="term" value="P:protein localization to cilium"/>
    <property type="evidence" value="ECO:0007669"/>
    <property type="project" value="TreeGrafter"/>
</dbReference>
<dbReference type="PANTHER" id="PTHR20870:SF0">
    <property type="entry name" value="BARDET-BIEDL SYNDROME 1 PROTEIN"/>
    <property type="match status" value="1"/>
</dbReference>
<name>A0A1W0WQ41_HYPEX</name>
<dbReference type="PANTHER" id="PTHR20870">
    <property type="entry name" value="BARDET-BIEDL SYNDROME 1 PROTEIN"/>
    <property type="match status" value="1"/>
</dbReference>
<dbReference type="GO" id="GO:0005113">
    <property type="term" value="F:patched binding"/>
    <property type="evidence" value="ECO:0007669"/>
    <property type="project" value="TreeGrafter"/>
</dbReference>
<dbReference type="GO" id="GO:0005813">
    <property type="term" value="C:centrosome"/>
    <property type="evidence" value="ECO:0007669"/>
    <property type="project" value="TreeGrafter"/>
</dbReference>
<dbReference type="AlphaFoldDB" id="A0A1W0WQ41"/>
<dbReference type="OrthoDB" id="10259809at2759"/>
<dbReference type="GO" id="GO:0005119">
    <property type="term" value="F:smoothened binding"/>
    <property type="evidence" value="ECO:0007669"/>
    <property type="project" value="TreeGrafter"/>
</dbReference>
<dbReference type="GO" id="GO:1905515">
    <property type="term" value="P:non-motile cilium assembly"/>
    <property type="evidence" value="ECO:0007669"/>
    <property type="project" value="InterPro"/>
</dbReference>
<dbReference type="InterPro" id="IPR056419">
    <property type="entry name" value="GAE_BBS1"/>
</dbReference>
<feature type="domain" description="Bardet-Biedl syndrome 1 N-terminal" evidence="1">
    <location>
        <begin position="30"/>
        <end position="286"/>
    </location>
</feature>
<dbReference type="Gene3D" id="2.130.10.10">
    <property type="entry name" value="YVTN repeat-like/Quinoprotein amine dehydrogenase"/>
    <property type="match status" value="1"/>
</dbReference>
<dbReference type="Pfam" id="PF14779">
    <property type="entry name" value="BBS1"/>
    <property type="match status" value="1"/>
</dbReference>
<evidence type="ECO:0000259" key="2">
    <source>
        <dbReference type="Pfam" id="PF23304"/>
    </source>
</evidence>
<feature type="domain" description="Bardet-Biedl syndrome 1 protein GAE" evidence="2">
    <location>
        <begin position="492"/>
        <end position="592"/>
    </location>
</feature>
<gene>
    <name evidence="3" type="ORF">BV898_08665</name>
</gene>
<evidence type="ECO:0000259" key="1">
    <source>
        <dbReference type="Pfam" id="PF14779"/>
    </source>
</evidence>
<evidence type="ECO:0000313" key="3">
    <source>
        <dbReference type="EMBL" id="OQV17267.1"/>
    </source>
</evidence>
<comment type="caution">
    <text evidence="3">The sequence shown here is derived from an EMBL/GenBank/DDBJ whole genome shotgun (WGS) entry which is preliminary data.</text>
</comment>
<dbReference type="InterPro" id="IPR036322">
    <property type="entry name" value="WD40_repeat_dom_sf"/>
</dbReference>
<sequence>MISYDGVGASASQPAATSAAVSPTTTDSKWITLVEDQDARVFTFGACMALMDLRGDGRYALVVGELNHTSGEIRLRALDGQSWRDTFKLTEFPAAVLAINLEPGDSGRRTVPAIAVAVGNLILVYKTMKPLCRYQLPPLPALKEEVDLWQAVRAKNIGILDLVGGLTVVRVSYPEAALTQRTRAFLLLPAEEREEFVREHCEKSLHRSTVITCMTTVNNKLKDEHSDQYLVIGTESRQIFIVDALSNMTKAQHDVPDVPVTIATHGTFLEKYRIFTSCRDGKIYTITKDYPEVVSIAPNDRPVTLLSTGKHLVVPCMDGILYFFKGKSHELQHKLDCPITCAEVIKYEATGLRAVAVALTNREVHIFRDDHLVDLFTCDEMVVAMKYGRFDREEGALALVLRNGTVIIKLIKRRAKFDPIVQEKPVKPLESLLPKKSALFLDHTVRERENCKRMNTAIFDNLTRMKYEINKRYADSLQLQTAGGTIRNDVILTPQLLGTGPCFKLIVTLQNTASDTPLIGYHIYLEMDQSMYALKGRLVEIPFVVPQGKFAFARPFRFIGSQIMQGEITIQLLKDGHCVPVLSVQTVIPESDPSL</sequence>
<dbReference type="GO" id="GO:0034464">
    <property type="term" value="C:BBSome"/>
    <property type="evidence" value="ECO:0007669"/>
    <property type="project" value="InterPro"/>
</dbReference>
<dbReference type="GO" id="GO:0005930">
    <property type="term" value="C:axoneme"/>
    <property type="evidence" value="ECO:0007669"/>
    <property type="project" value="TreeGrafter"/>
</dbReference>
<dbReference type="InterPro" id="IPR032728">
    <property type="entry name" value="BBS1_N"/>
</dbReference>
<protein>
    <submittedName>
        <fullName evidence="3">Bardet-Biedl syndrome 1 protein</fullName>
    </submittedName>
</protein>
<proteinExistence type="predicted"/>
<dbReference type="SUPFAM" id="SSF50978">
    <property type="entry name" value="WD40 repeat-like"/>
    <property type="match status" value="1"/>
</dbReference>
<dbReference type="InterPro" id="IPR028784">
    <property type="entry name" value="BBS1"/>
</dbReference>